<gene>
    <name evidence="1" type="ORF">CERSUDRAFT_92082</name>
</gene>
<dbReference type="AlphaFoldDB" id="M2PSE7"/>
<dbReference type="HOGENOM" id="CLU_2277171_0_0_1"/>
<evidence type="ECO:0000313" key="1">
    <source>
        <dbReference type="EMBL" id="EMD39584.1"/>
    </source>
</evidence>
<protein>
    <submittedName>
        <fullName evidence="1">Uncharacterized protein</fullName>
    </submittedName>
</protein>
<dbReference type="EMBL" id="KB445793">
    <property type="protein sequence ID" value="EMD39584.1"/>
    <property type="molecule type" value="Genomic_DNA"/>
</dbReference>
<accession>M2PSE7</accession>
<dbReference type="Proteomes" id="UP000016930">
    <property type="component" value="Unassembled WGS sequence"/>
</dbReference>
<sequence>MDLAASPELWAVPVQYMSTFATAVQARGDSRTAMEAARPVVLVVLAPSVRQLSDMCLGSTQSHIQSESRPAVKFQQIVQRIVEEGRSDAVLQNKGERQVCFR</sequence>
<name>M2PSE7_CERS8</name>
<keyword evidence="2" id="KW-1185">Reference proteome</keyword>
<organism evidence="1 2">
    <name type="scientific">Ceriporiopsis subvermispora (strain B)</name>
    <name type="common">White-rot fungus</name>
    <name type="synonym">Gelatoporia subvermispora</name>
    <dbReference type="NCBI Taxonomy" id="914234"/>
    <lineage>
        <taxon>Eukaryota</taxon>
        <taxon>Fungi</taxon>
        <taxon>Dikarya</taxon>
        <taxon>Basidiomycota</taxon>
        <taxon>Agaricomycotina</taxon>
        <taxon>Agaricomycetes</taxon>
        <taxon>Polyporales</taxon>
        <taxon>Gelatoporiaceae</taxon>
        <taxon>Gelatoporia</taxon>
    </lineage>
</organism>
<proteinExistence type="predicted"/>
<evidence type="ECO:0000313" key="2">
    <source>
        <dbReference type="Proteomes" id="UP000016930"/>
    </source>
</evidence>
<reference evidence="1 2" key="1">
    <citation type="journal article" date="2012" name="Proc. Natl. Acad. Sci. U.S.A.">
        <title>Comparative genomics of Ceriporiopsis subvermispora and Phanerochaete chrysosporium provide insight into selective ligninolysis.</title>
        <authorList>
            <person name="Fernandez-Fueyo E."/>
            <person name="Ruiz-Duenas F.J."/>
            <person name="Ferreira P."/>
            <person name="Floudas D."/>
            <person name="Hibbett D.S."/>
            <person name="Canessa P."/>
            <person name="Larrondo L.F."/>
            <person name="James T.Y."/>
            <person name="Seelenfreund D."/>
            <person name="Lobos S."/>
            <person name="Polanco R."/>
            <person name="Tello M."/>
            <person name="Honda Y."/>
            <person name="Watanabe T."/>
            <person name="Watanabe T."/>
            <person name="Ryu J.S."/>
            <person name="Kubicek C.P."/>
            <person name="Schmoll M."/>
            <person name="Gaskell J."/>
            <person name="Hammel K.E."/>
            <person name="St John F.J."/>
            <person name="Vanden Wymelenberg A."/>
            <person name="Sabat G."/>
            <person name="Splinter BonDurant S."/>
            <person name="Syed K."/>
            <person name="Yadav J.S."/>
            <person name="Doddapaneni H."/>
            <person name="Subramanian V."/>
            <person name="Lavin J.L."/>
            <person name="Oguiza J.A."/>
            <person name="Perez G."/>
            <person name="Pisabarro A.G."/>
            <person name="Ramirez L."/>
            <person name="Santoyo F."/>
            <person name="Master E."/>
            <person name="Coutinho P.M."/>
            <person name="Henrissat B."/>
            <person name="Lombard V."/>
            <person name="Magnuson J.K."/>
            <person name="Kuees U."/>
            <person name="Hori C."/>
            <person name="Igarashi K."/>
            <person name="Samejima M."/>
            <person name="Held B.W."/>
            <person name="Barry K.W."/>
            <person name="LaButti K.M."/>
            <person name="Lapidus A."/>
            <person name="Lindquist E.A."/>
            <person name="Lucas S.M."/>
            <person name="Riley R."/>
            <person name="Salamov A.A."/>
            <person name="Hoffmeister D."/>
            <person name="Schwenk D."/>
            <person name="Hadar Y."/>
            <person name="Yarden O."/>
            <person name="de Vries R.P."/>
            <person name="Wiebenga A."/>
            <person name="Stenlid J."/>
            <person name="Eastwood D."/>
            <person name="Grigoriev I.V."/>
            <person name="Berka R.M."/>
            <person name="Blanchette R.A."/>
            <person name="Kersten P."/>
            <person name="Martinez A.T."/>
            <person name="Vicuna R."/>
            <person name="Cullen D."/>
        </authorList>
    </citation>
    <scope>NUCLEOTIDE SEQUENCE [LARGE SCALE GENOMIC DNA]</scope>
    <source>
        <strain evidence="1 2">B</strain>
    </source>
</reference>